<dbReference type="AlphaFoldDB" id="A0A449ARD0"/>
<keyword evidence="1" id="KW-0472">Membrane</keyword>
<reference evidence="2 3" key="1">
    <citation type="submission" date="2019-01" db="EMBL/GenBank/DDBJ databases">
        <authorList>
            <consortium name="Pathogen Informatics"/>
        </authorList>
    </citation>
    <scope>NUCLEOTIDE SEQUENCE [LARGE SCALE GENOMIC DNA]</scope>
    <source>
        <strain evidence="2 3">NCTC10146</strain>
    </source>
</reference>
<dbReference type="Gene3D" id="3.40.190.10">
    <property type="entry name" value="Periplasmic binding protein-like II"/>
    <property type="match status" value="1"/>
</dbReference>
<gene>
    <name evidence="2" type="ORF">NCTC10146_00365</name>
</gene>
<dbReference type="RefSeq" id="WP_223212179.1">
    <property type="nucleotide sequence ID" value="NZ_LR215010.1"/>
</dbReference>
<evidence type="ECO:0000313" key="2">
    <source>
        <dbReference type="EMBL" id="VEU68902.1"/>
    </source>
</evidence>
<evidence type="ECO:0000256" key="1">
    <source>
        <dbReference type="SAM" id="Phobius"/>
    </source>
</evidence>
<accession>A0A449ARD0</accession>
<feature type="transmembrane region" description="Helical" evidence="1">
    <location>
        <begin position="12"/>
        <end position="35"/>
    </location>
</feature>
<evidence type="ECO:0000313" key="3">
    <source>
        <dbReference type="Proteomes" id="UP000290495"/>
    </source>
</evidence>
<sequence>METIKNFFTFKNIRNVFILVFSMIGAFIVAIILGYKLNTPFRPAFFNYKSYISKLNHDTINEKFEFKTFNEVDEFTIALNNNKAIAGIGSDFQVIDLIKRGFIQKINFEKLLNINKKIESKDQLKEILKNIYTPTVFHHLESYDPELLTDSQGNKFDEPKHLWEYFVPYFHQDGVVAINPLKTTKKVEKEFNSIFSENYEELKKTTKLTNFNEKVKELSLFNILNTISKNGYQKLLITDAVRVNMLYGSPYQIKNNEIHSNYGEITTEENYKVLVDSFVDLISKSTGNPIESDIFSFSGDGQEVLRTLLDATRKDVNAAIMFNGDALDAYYSEDNGLNIKNKNG</sequence>
<name>A0A449ARD0_9BACT</name>
<protein>
    <submittedName>
        <fullName evidence="2">Uncharacterized protein</fullName>
    </submittedName>
</protein>
<dbReference type="Proteomes" id="UP000290495">
    <property type="component" value="Chromosome"/>
</dbReference>
<keyword evidence="1" id="KW-0812">Transmembrane</keyword>
<dbReference type="EMBL" id="LR215010">
    <property type="protein sequence ID" value="VEU68902.1"/>
    <property type="molecule type" value="Genomic_DNA"/>
</dbReference>
<keyword evidence="1" id="KW-1133">Transmembrane helix</keyword>
<proteinExistence type="predicted"/>
<organism evidence="2 3">
    <name type="scientific">Mycoplasmopsis canis</name>
    <dbReference type="NCBI Taxonomy" id="29555"/>
    <lineage>
        <taxon>Bacteria</taxon>
        <taxon>Bacillati</taxon>
        <taxon>Mycoplasmatota</taxon>
        <taxon>Mycoplasmoidales</taxon>
        <taxon>Metamycoplasmataceae</taxon>
        <taxon>Mycoplasmopsis</taxon>
    </lineage>
</organism>